<feature type="transmembrane region" description="Helical" evidence="9">
    <location>
        <begin position="291"/>
        <end position="309"/>
    </location>
</feature>
<comment type="similarity">
    <text evidence="2 7">Belongs to the sodium:solute symporter (SSF) (TC 2.A.21) family.</text>
</comment>
<evidence type="ECO:0000256" key="8">
    <source>
        <dbReference type="SAM" id="MobiDB-lite"/>
    </source>
</evidence>
<comment type="subcellular location">
    <subcellularLocation>
        <location evidence="1">Membrane</location>
        <topology evidence="1">Multi-pass membrane protein</topology>
    </subcellularLocation>
</comment>
<evidence type="ECO:0000256" key="3">
    <source>
        <dbReference type="ARBA" id="ARBA00022448"/>
    </source>
</evidence>
<feature type="region of interest" description="Disordered" evidence="8">
    <location>
        <begin position="720"/>
        <end position="744"/>
    </location>
</feature>
<evidence type="ECO:0000256" key="5">
    <source>
        <dbReference type="ARBA" id="ARBA00022989"/>
    </source>
</evidence>
<feature type="transmembrane region" description="Helical" evidence="9">
    <location>
        <begin position="186"/>
        <end position="206"/>
    </location>
</feature>
<evidence type="ECO:0000256" key="7">
    <source>
        <dbReference type="RuleBase" id="RU362091"/>
    </source>
</evidence>
<dbReference type="InterPro" id="IPR001734">
    <property type="entry name" value="Na/solute_symporter"/>
</dbReference>
<evidence type="ECO:0000313" key="10">
    <source>
        <dbReference type="EMBL" id="OAE20753.1"/>
    </source>
</evidence>
<dbReference type="InterPro" id="IPR031155">
    <property type="entry name" value="DUR"/>
</dbReference>
<feature type="transmembrane region" description="Helical" evidence="9">
    <location>
        <begin position="108"/>
        <end position="130"/>
    </location>
</feature>
<gene>
    <name evidence="10" type="ORF">AXG93_2269s1140</name>
</gene>
<sequence>MQCIIGELQQDIKCPGLQPVIQGDSHLGKTGAFGEISWDGTFPHWSSMGRRIDAERIEHAVRNFAEYPLGVLAHWSKMPLGEANLFGLTQFDNKESFFSGKPILSQGIGYAVVVGYGAFFVLLTGLLSFLDQRYGGTKDNSEEFNTAGRSIKTGLIAVDVVSRWTWVATLTVSVNEAYTYGVSGPFWFSAAAAIQLIVFAIVALEVKRKAPKAHTVIELIRLRWGHPTAFVFMYLCYLNNFCIAILLFIGAGAILTAVTGMNLYATLVLLPLGVIIYTFGGGLKATFTSSYLHTVIIFITVNVMFFVIYGSNNNPVGTIADVYNNLRVLAEAVPVKDNKEGSYLTMFSSGGLQFGIWNLVGAFGTIFADQGYWQGAIAATPRSAFRGYILGGLLWIPIPFAFSTALGLGALAADLPISKDEYGAGLICVAAAQFFMGTGGVVLILTVVFMSVTSAGSAQFMAMSSLFTYDVYKTYFNPKATDHEMLMVSRTSVCAFGLVIGALSCLCVKVGIDVNFLFFVDGILLASSYIPLMMMVMWKDVPAGAAVASALGGQAVGLTVWLSHVWIVYKRFTVKDTLQRLGPTLSATCAAVAASLLILCVWTWIRPTKDDYIEKFKQIELMDGVVIVENTDKGGSEMHPWFNKYTCFAMPLSFVLLVAWPLLTLPADIFSQGYFTFWVVLAAVWTIIATLVATIQPLVEARRALYRVIGNMLGLPMGPKPDNSVKPLDQAQDYEKSPVKSQKS</sequence>
<evidence type="ECO:0000256" key="6">
    <source>
        <dbReference type="ARBA" id="ARBA00023136"/>
    </source>
</evidence>
<evidence type="ECO:0000256" key="1">
    <source>
        <dbReference type="ARBA" id="ARBA00004141"/>
    </source>
</evidence>
<dbReference type="EMBL" id="LVLJ01003589">
    <property type="protein sequence ID" value="OAE20753.1"/>
    <property type="molecule type" value="Genomic_DNA"/>
</dbReference>
<dbReference type="PANTHER" id="PTHR46154">
    <property type="match status" value="1"/>
</dbReference>
<dbReference type="CDD" id="cd11476">
    <property type="entry name" value="SLC5sbd_DUR3"/>
    <property type="match status" value="1"/>
</dbReference>
<organism evidence="10 11">
    <name type="scientific">Marchantia polymorpha subsp. ruderalis</name>
    <dbReference type="NCBI Taxonomy" id="1480154"/>
    <lineage>
        <taxon>Eukaryota</taxon>
        <taxon>Viridiplantae</taxon>
        <taxon>Streptophyta</taxon>
        <taxon>Embryophyta</taxon>
        <taxon>Marchantiophyta</taxon>
        <taxon>Marchantiopsida</taxon>
        <taxon>Marchantiidae</taxon>
        <taxon>Marchantiales</taxon>
        <taxon>Marchantiaceae</taxon>
        <taxon>Marchantia</taxon>
    </lineage>
</organism>
<evidence type="ECO:0000256" key="4">
    <source>
        <dbReference type="ARBA" id="ARBA00022692"/>
    </source>
</evidence>
<keyword evidence="6 9" id="KW-0472">Membrane</keyword>
<evidence type="ECO:0000313" key="11">
    <source>
        <dbReference type="Proteomes" id="UP000077202"/>
    </source>
</evidence>
<feature type="transmembrane region" description="Helical" evidence="9">
    <location>
        <begin position="424"/>
        <end position="449"/>
    </location>
</feature>
<reference evidence="10" key="1">
    <citation type="submission" date="2016-03" db="EMBL/GenBank/DDBJ databases">
        <title>Mechanisms controlling the formation of the plant cell surface in tip-growing cells are functionally conserved among land plants.</title>
        <authorList>
            <person name="Honkanen S."/>
            <person name="Jones V.A."/>
            <person name="Morieri G."/>
            <person name="Champion C."/>
            <person name="Hetherington A.J."/>
            <person name="Kelly S."/>
            <person name="Saint-Marcoux D."/>
            <person name="Proust H."/>
            <person name="Prescott H."/>
            <person name="Dolan L."/>
        </authorList>
    </citation>
    <scope>NUCLEOTIDE SEQUENCE [LARGE SCALE GENOMIC DNA]</scope>
    <source>
        <tissue evidence="10">Whole gametophyte</tissue>
    </source>
</reference>
<dbReference type="PANTHER" id="PTHR46154:SF4">
    <property type="entry name" value="UREA ACTIVE TRANSPORTER"/>
    <property type="match status" value="1"/>
</dbReference>
<keyword evidence="3" id="KW-0813">Transport</keyword>
<feature type="transmembrane region" description="Helical" evidence="9">
    <location>
        <begin position="675"/>
        <end position="699"/>
    </location>
</feature>
<comment type="caution">
    <text evidence="10">The sequence shown here is derived from an EMBL/GenBank/DDBJ whole genome shotgun (WGS) entry which is preliminary data.</text>
</comment>
<name>A0A176VK21_MARPO</name>
<dbReference type="Pfam" id="PF00474">
    <property type="entry name" value="SSF"/>
    <property type="match status" value="1"/>
</dbReference>
<dbReference type="GO" id="GO:0015204">
    <property type="term" value="F:urea transmembrane transporter activity"/>
    <property type="evidence" value="ECO:0007669"/>
    <property type="project" value="InterPro"/>
</dbReference>
<dbReference type="AlphaFoldDB" id="A0A176VK21"/>
<proteinExistence type="inferred from homology"/>
<dbReference type="PROSITE" id="PS50283">
    <property type="entry name" value="NA_SOLUT_SYMP_3"/>
    <property type="match status" value="1"/>
</dbReference>
<evidence type="ECO:0000256" key="9">
    <source>
        <dbReference type="SAM" id="Phobius"/>
    </source>
</evidence>
<keyword evidence="5 9" id="KW-1133">Transmembrane helix</keyword>
<feature type="transmembrane region" description="Helical" evidence="9">
    <location>
        <begin position="261"/>
        <end position="279"/>
    </location>
</feature>
<feature type="transmembrane region" description="Helical" evidence="9">
    <location>
        <begin position="388"/>
        <end position="412"/>
    </location>
</feature>
<dbReference type="GO" id="GO:0005886">
    <property type="term" value="C:plasma membrane"/>
    <property type="evidence" value="ECO:0007669"/>
    <property type="project" value="TreeGrafter"/>
</dbReference>
<protein>
    <recommendedName>
        <fullName evidence="12">Urea active transporter</fullName>
    </recommendedName>
</protein>
<dbReference type="Gene3D" id="1.20.1730.10">
    <property type="entry name" value="Sodium/glucose cotransporter"/>
    <property type="match status" value="1"/>
</dbReference>
<feature type="transmembrane region" description="Helical" evidence="9">
    <location>
        <begin position="545"/>
        <end position="569"/>
    </location>
</feature>
<feature type="transmembrane region" description="Helical" evidence="9">
    <location>
        <begin position="493"/>
        <end position="512"/>
    </location>
</feature>
<dbReference type="Proteomes" id="UP000077202">
    <property type="component" value="Unassembled WGS sequence"/>
</dbReference>
<feature type="transmembrane region" description="Helical" evidence="9">
    <location>
        <begin position="518"/>
        <end position="538"/>
    </location>
</feature>
<feature type="transmembrane region" description="Helical" evidence="9">
    <location>
        <begin position="645"/>
        <end position="663"/>
    </location>
</feature>
<keyword evidence="4 9" id="KW-0812">Transmembrane</keyword>
<evidence type="ECO:0008006" key="12">
    <source>
        <dbReference type="Google" id="ProtNLM"/>
    </source>
</evidence>
<feature type="transmembrane region" description="Helical" evidence="9">
    <location>
        <begin position="227"/>
        <end position="255"/>
    </location>
</feature>
<keyword evidence="11" id="KW-1185">Reference proteome</keyword>
<dbReference type="InterPro" id="IPR038377">
    <property type="entry name" value="Na/Glc_symporter_sf"/>
</dbReference>
<accession>A0A176VK21</accession>
<evidence type="ECO:0000256" key="2">
    <source>
        <dbReference type="ARBA" id="ARBA00006434"/>
    </source>
</evidence>
<feature type="transmembrane region" description="Helical" evidence="9">
    <location>
        <begin position="581"/>
        <end position="605"/>
    </location>
</feature>